<dbReference type="GO" id="GO:0008270">
    <property type="term" value="F:zinc ion binding"/>
    <property type="evidence" value="ECO:0007669"/>
    <property type="project" value="InterPro"/>
</dbReference>
<accession>A0A9W9NCS6</accession>
<evidence type="ECO:0000313" key="4">
    <source>
        <dbReference type="EMBL" id="KAJ5216563.1"/>
    </source>
</evidence>
<dbReference type="GO" id="GO:0070292">
    <property type="term" value="P:N-acylphosphatidylethanolamine metabolic process"/>
    <property type="evidence" value="ECO:0007669"/>
    <property type="project" value="TreeGrafter"/>
</dbReference>
<dbReference type="EMBL" id="JAPQKR010000005">
    <property type="protein sequence ID" value="KAJ5216563.1"/>
    <property type="molecule type" value="Genomic_DNA"/>
</dbReference>
<dbReference type="PANTHER" id="PTHR15032">
    <property type="entry name" value="N-ACYL-PHOSPHATIDYLETHANOLAMINE-HYDROLYZING PHOSPHOLIPASE D"/>
    <property type="match status" value="1"/>
</dbReference>
<evidence type="ECO:0000313" key="5">
    <source>
        <dbReference type="Proteomes" id="UP001150904"/>
    </source>
</evidence>
<proteinExistence type="predicted"/>
<dbReference type="SUPFAM" id="SSF56281">
    <property type="entry name" value="Metallo-hydrolase/oxidoreductase"/>
    <property type="match status" value="1"/>
</dbReference>
<dbReference type="InterPro" id="IPR036866">
    <property type="entry name" value="RibonucZ/Hydroxyglut_hydro"/>
</dbReference>
<dbReference type="Pfam" id="PF12706">
    <property type="entry name" value="Lactamase_B_2"/>
    <property type="match status" value="1"/>
</dbReference>
<dbReference type="GeneID" id="83177333"/>
<feature type="compositionally biased region" description="Polar residues" evidence="2">
    <location>
        <begin position="9"/>
        <end position="21"/>
    </location>
</feature>
<feature type="region of interest" description="Disordered" evidence="2">
    <location>
        <begin position="1"/>
        <end position="21"/>
    </location>
</feature>
<keyword evidence="5" id="KW-1185">Reference proteome</keyword>
<evidence type="ECO:0000256" key="2">
    <source>
        <dbReference type="SAM" id="MobiDB-lite"/>
    </source>
</evidence>
<feature type="binding site" evidence="1">
    <location>
        <position position="102"/>
    </location>
    <ligand>
        <name>an N-acyl-1,2-diacyl-sn-glycero-3-phosphoethanolamine</name>
        <dbReference type="ChEBI" id="CHEBI:62537"/>
    </ligand>
</feature>
<reference evidence="4" key="2">
    <citation type="journal article" date="2023" name="IMA Fungus">
        <title>Comparative genomic study of the Penicillium genus elucidates a diverse pangenome and 15 lateral gene transfer events.</title>
        <authorList>
            <person name="Petersen C."/>
            <person name="Sorensen T."/>
            <person name="Nielsen M.R."/>
            <person name="Sondergaard T.E."/>
            <person name="Sorensen J.L."/>
            <person name="Fitzpatrick D.A."/>
            <person name="Frisvad J.C."/>
            <person name="Nielsen K.L."/>
        </authorList>
    </citation>
    <scope>NUCLEOTIDE SEQUENCE</scope>
    <source>
        <strain evidence="4">IBT 15544</strain>
    </source>
</reference>
<dbReference type="OrthoDB" id="332863at2759"/>
<dbReference type="AlphaFoldDB" id="A0A9W9NCS6"/>
<name>A0A9W9NCS6_9EURO</name>
<dbReference type="Gene3D" id="3.60.15.10">
    <property type="entry name" value="Ribonuclease Z/Hydroxyacylglutathione hydrolase-like"/>
    <property type="match status" value="1"/>
</dbReference>
<feature type="binding site" evidence="1">
    <location>
        <position position="246"/>
    </location>
    <ligand>
        <name>an N-acyl-1,2-diacyl-sn-glycero-3-phosphoethanolamine</name>
        <dbReference type="ChEBI" id="CHEBI:62537"/>
    </ligand>
</feature>
<sequence length="312" mass="34862">MIQHKFFSGDSQRPDTTSSTVPVVKPNFLPSRTGCQALRATWLGHACYFVEFPTGLRFLFDPVFEDRCSPFSWIGHRRLTPKPCDISDIPTIDCVIISHSHYDHLSYPTILEIKKHHPSAQFCVPKGLKKWFADCGIKDAFELDWWEDIDLTLVKSPNDDDVKARISCLPCQHTSARTPFDKAATLWASWSVSSGGKSVTLAIAQSRICLKTLMTGDQIGELRGPFDLGLIPIGAYKPRHVLSSIHSNPYDSVEIFKDTKCKKAIGIHWGTWAAAEEDAMEPPQLLRKALAKSGLPETGVFDVCNIGESREF</sequence>
<dbReference type="GO" id="GO:0070290">
    <property type="term" value="F:N-acylphosphatidylethanolamine-specific phospholipase D activity"/>
    <property type="evidence" value="ECO:0007669"/>
    <property type="project" value="InterPro"/>
</dbReference>
<reference evidence="4" key="1">
    <citation type="submission" date="2022-12" db="EMBL/GenBank/DDBJ databases">
        <authorList>
            <person name="Petersen C."/>
        </authorList>
    </citation>
    <scope>NUCLEOTIDE SEQUENCE</scope>
    <source>
        <strain evidence="4">IBT 15544</strain>
    </source>
</reference>
<dbReference type="GO" id="GO:0070291">
    <property type="term" value="P:N-acylethanolamine metabolic process"/>
    <property type="evidence" value="ECO:0007669"/>
    <property type="project" value="TreeGrafter"/>
</dbReference>
<gene>
    <name evidence="4" type="ORF">N7498_002970</name>
</gene>
<evidence type="ECO:0000256" key="1">
    <source>
        <dbReference type="PIRSR" id="PIRSR038896-50"/>
    </source>
</evidence>
<organism evidence="4 5">
    <name type="scientific">Penicillium cinerascens</name>
    <dbReference type="NCBI Taxonomy" id="70096"/>
    <lineage>
        <taxon>Eukaryota</taxon>
        <taxon>Fungi</taxon>
        <taxon>Dikarya</taxon>
        <taxon>Ascomycota</taxon>
        <taxon>Pezizomycotina</taxon>
        <taxon>Eurotiomycetes</taxon>
        <taxon>Eurotiomycetidae</taxon>
        <taxon>Eurotiales</taxon>
        <taxon>Aspergillaceae</taxon>
        <taxon>Penicillium</taxon>
    </lineage>
</organism>
<feature type="domain" description="Metallo-beta-lactamase" evidence="3">
    <location>
        <begin position="57"/>
        <end position="269"/>
    </location>
</feature>
<dbReference type="InterPro" id="IPR024884">
    <property type="entry name" value="NAPE-PLD"/>
</dbReference>
<dbReference type="PANTHER" id="PTHR15032:SF4">
    <property type="entry name" value="N-ACYL-PHOSPHATIDYLETHANOLAMINE-HYDROLYZING PHOSPHOLIPASE D"/>
    <property type="match status" value="1"/>
</dbReference>
<dbReference type="PIRSF" id="PIRSF038896">
    <property type="entry name" value="NAPE-PLD"/>
    <property type="match status" value="1"/>
</dbReference>
<evidence type="ECO:0000259" key="3">
    <source>
        <dbReference type="Pfam" id="PF12706"/>
    </source>
</evidence>
<dbReference type="Proteomes" id="UP001150904">
    <property type="component" value="Unassembled WGS sequence"/>
</dbReference>
<comment type="caution">
    <text evidence="4">The sequence shown here is derived from an EMBL/GenBank/DDBJ whole genome shotgun (WGS) entry which is preliminary data.</text>
</comment>
<dbReference type="InterPro" id="IPR001279">
    <property type="entry name" value="Metallo-B-lactamas"/>
</dbReference>
<protein>
    <submittedName>
        <fullName evidence="4">N-acyl-phosphatidylethanolamine-hydrolyzing phospholipase D</fullName>
    </submittedName>
</protein>
<dbReference type="RefSeq" id="XP_058312376.1">
    <property type="nucleotide sequence ID" value="XM_058450032.1"/>
</dbReference>
<dbReference type="GO" id="GO:0005737">
    <property type="term" value="C:cytoplasm"/>
    <property type="evidence" value="ECO:0007669"/>
    <property type="project" value="TreeGrafter"/>
</dbReference>